<name>A0A8J2PKZ8_9HEXA</name>
<sequence length="202" mass="22510">MPKTSQPSIRSFIKRTVGNFSNSGSIEVSEQNFTDESDVFEIHANVNTTVGENPPAIVLNDEPTSSLTTSSLRSQVQKKDDIVQFKNLTQSKQMRITQATLAPTKYYCTNDPKQLLFRKNLAFLAAGTTISGPVLQSEEFKDCIKVADKKLRIPCRNTIASDVKTLQRKFLESISAALKHVRQMTICSDIWTKKGQTSSYLG</sequence>
<feature type="non-terminal residue" evidence="1">
    <location>
        <position position="1"/>
    </location>
</feature>
<dbReference type="AlphaFoldDB" id="A0A8J2PKZ8"/>
<organism evidence="1 2">
    <name type="scientific">Allacma fusca</name>
    <dbReference type="NCBI Taxonomy" id="39272"/>
    <lineage>
        <taxon>Eukaryota</taxon>
        <taxon>Metazoa</taxon>
        <taxon>Ecdysozoa</taxon>
        <taxon>Arthropoda</taxon>
        <taxon>Hexapoda</taxon>
        <taxon>Collembola</taxon>
        <taxon>Symphypleona</taxon>
        <taxon>Sminthuridae</taxon>
        <taxon>Allacma</taxon>
    </lineage>
</organism>
<accession>A0A8J2PKZ8</accession>
<evidence type="ECO:0000313" key="1">
    <source>
        <dbReference type="EMBL" id="CAG7827429.1"/>
    </source>
</evidence>
<evidence type="ECO:0000313" key="2">
    <source>
        <dbReference type="Proteomes" id="UP000708208"/>
    </source>
</evidence>
<proteinExistence type="predicted"/>
<dbReference type="EMBL" id="CAJVCH010543471">
    <property type="protein sequence ID" value="CAG7827429.1"/>
    <property type="molecule type" value="Genomic_DNA"/>
</dbReference>
<gene>
    <name evidence="1" type="ORF">AFUS01_LOCUS37419</name>
</gene>
<dbReference type="OrthoDB" id="1607513at2759"/>
<keyword evidence="2" id="KW-1185">Reference proteome</keyword>
<comment type="caution">
    <text evidence="1">The sequence shown here is derived from an EMBL/GenBank/DDBJ whole genome shotgun (WGS) entry which is preliminary data.</text>
</comment>
<dbReference type="Proteomes" id="UP000708208">
    <property type="component" value="Unassembled WGS sequence"/>
</dbReference>
<protein>
    <submittedName>
        <fullName evidence="1">Uncharacterized protein</fullName>
    </submittedName>
</protein>
<reference evidence="1" key="1">
    <citation type="submission" date="2021-06" db="EMBL/GenBank/DDBJ databases">
        <authorList>
            <person name="Hodson N. C."/>
            <person name="Mongue J. A."/>
            <person name="Jaron S. K."/>
        </authorList>
    </citation>
    <scope>NUCLEOTIDE SEQUENCE</scope>
</reference>